<feature type="compositionally biased region" description="Low complexity" evidence="1">
    <location>
        <begin position="97"/>
        <end position="106"/>
    </location>
</feature>
<keyword evidence="4" id="KW-1185">Reference proteome</keyword>
<sequence length="639" mass="64971">MIATAGIMFLALQPGGPAPTLAPGVPLAAEPTELGRRALAFNTTSGTLSRALALSQSVPSLLDHPALGPLQPGLLSLPPLSPTAATESSASHKLEAPAKPAATPPASMQRTAYTSPLSAQLRRLTAVPPLPAAAVPAAPAAQAPSSAAELISALSTPRAAPVRSPPPPPPTLPPTLARLIPTLPKLAAPAPLLARQPAMDAPTLDQAVAAAAGTVAAATAAAGLAQTPKPLQVIPSARGPSHAPRPAISLGGPQPAQAFRAAAPAQVPGPAKRKPASPASTAPAPSPAGLAQTPKALRVIPPAQGPSHAPRPAISLRVPLHAQAPAAAAQAPGPAKRKLASPASTAPGPSPAELAQIRKKEAAENMKAASTMVNQIEAAGYATVPQVALSTTPAPPLPEQPPVPVNVTSIEPKSAVSMQLRISGAGVTPFDPQKQQQLINVFMDATAGNLSAPQFTVLLVSSAFSSRHRSLLQAPIVAMGSSKGTPLKDVVDVTMEVSAGTPGYAAAVRDQLAALINGKSYLDMALQRAGLNTWSIKLLTISIVQPSQSGSMLPCQKTFGRRRCLDKSGLTVPVVILIIAFGGALVVFSIILIVVLREVKENSGRTAGLEYPKNDSITMKTHVLKYVIGDHAHPSPSKE</sequence>
<feature type="compositionally biased region" description="Low complexity" evidence="1">
    <location>
        <begin position="324"/>
        <end position="347"/>
    </location>
</feature>
<keyword evidence="2" id="KW-0812">Transmembrane</keyword>
<feature type="region of interest" description="Disordered" evidence="1">
    <location>
        <begin position="324"/>
        <end position="353"/>
    </location>
</feature>
<evidence type="ECO:0000256" key="1">
    <source>
        <dbReference type="SAM" id="MobiDB-lite"/>
    </source>
</evidence>
<evidence type="ECO:0000313" key="3">
    <source>
        <dbReference type="EMBL" id="CAL5228343.1"/>
    </source>
</evidence>
<feature type="region of interest" description="Disordered" evidence="1">
    <location>
        <begin position="78"/>
        <end position="113"/>
    </location>
</feature>
<accession>A0ABP1GF09</accession>
<proteinExistence type="predicted"/>
<gene>
    <name evidence="3" type="primary">g11455</name>
    <name evidence="3" type="ORF">VP750_LOCUS10249</name>
</gene>
<name>A0ABP1GF09_9CHLO</name>
<feature type="region of interest" description="Disordered" evidence="1">
    <location>
        <begin position="148"/>
        <end position="170"/>
    </location>
</feature>
<evidence type="ECO:0000313" key="4">
    <source>
        <dbReference type="Proteomes" id="UP001497392"/>
    </source>
</evidence>
<organism evidence="3 4">
    <name type="scientific">Coccomyxa viridis</name>
    <dbReference type="NCBI Taxonomy" id="1274662"/>
    <lineage>
        <taxon>Eukaryota</taxon>
        <taxon>Viridiplantae</taxon>
        <taxon>Chlorophyta</taxon>
        <taxon>core chlorophytes</taxon>
        <taxon>Trebouxiophyceae</taxon>
        <taxon>Trebouxiophyceae incertae sedis</taxon>
        <taxon>Coccomyxaceae</taxon>
        <taxon>Coccomyxa</taxon>
    </lineage>
</organism>
<protein>
    <submittedName>
        <fullName evidence="3">G11455 protein</fullName>
    </submittedName>
</protein>
<keyword evidence="2" id="KW-1133">Transmembrane helix</keyword>
<feature type="transmembrane region" description="Helical" evidence="2">
    <location>
        <begin position="570"/>
        <end position="596"/>
    </location>
</feature>
<feature type="compositionally biased region" description="Low complexity" evidence="1">
    <location>
        <begin position="253"/>
        <end position="290"/>
    </location>
</feature>
<reference evidence="3 4" key="1">
    <citation type="submission" date="2024-06" db="EMBL/GenBank/DDBJ databases">
        <authorList>
            <person name="Kraege A."/>
            <person name="Thomma B."/>
        </authorList>
    </citation>
    <scope>NUCLEOTIDE SEQUENCE [LARGE SCALE GENOMIC DNA]</scope>
</reference>
<comment type="caution">
    <text evidence="3">The sequence shown here is derived from an EMBL/GenBank/DDBJ whole genome shotgun (WGS) entry which is preliminary data.</text>
</comment>
<feature type="region of interest" description="Disordered" evidence="1">
    <location>
        <begin position="231"/>
        <end position="290"/>
    </location>
</feature>
<dbReference type="EMBL" id="CAXHTA020000018">
    <property type="protein sequence ID" value="CAL5228343.1"/>
    <property type="molecule type" value="Genomic_DNA"/>
</dbReference>
<evidence type="ECO:0000256" key="2">
    <source>
        <dbReference type="SAM" id="Phobius"/>
    </source>
</evidence>
<dbReference type="Proteomes" id="UP001497392">
    <property type="component" value="Unassembled WGS sequence"/>
</dbReference>
<keyword evidence="2" id="KW-0472">Membrane</keyword>